<feature type="region of interest" description="Disordered" evidence="1">
    <location>
        <begin position="344"/>
        <end position="371"/>
    </location>
</feature>
<feature type="compositionally biased region" description="Polar residues" evidence="1">
    <location>
        <begin position="346"/>
        <end position="369"/>
    </location>
</feature>
<evidence type="ECO:0000256" key="1">
    <source>
        <dbReference type="SAM" id="MobiDB-lite"/>
    </source>
</evidence>
<dbReference type="Proteomes" id="UP001279734">
    <property type="component" value="Unassembled WGS sequence"/>
</dbReference>
<gene>
    <name evidence="2" type="ORF">Nepgr_006640</name>
</gene>
<evidence type="ECO:0000313" key="3">
    <source>
        <dbReference type="Proteomes" id="UP001279734"/>
    </source>
</evidence>
<evidence type="ECO:0000313" key="2">
    <source>
        <dbReference type="EMBL" id="GMH04800.1"/>
    </source>
</evidence>
<proteinExistence type="predicted"/>
<protein>
    <submittedName>
        <fullName evidence="2">Uncharacterized protein</fullName>
    </submittedName>
</protein>
<accession>A0AAD3XHM3</accession>
<comment type="caution">
    <text evidence="2">The sequence shown here is derived from an EMBL/GenBank/DDBJ whole genome shotgun (WGS) entry which is preliminary data.</text>
</comment>
<reference evidence="2" key="1">
    <citation type="submission" date="2023-05" db="EMBL/GenBank/DDBJ databases">
        <title>Nepenthes gracilis genome sequencing.</title>
        <authorList>
            <person name="Fukushima K."/>
        </authorList>
    </citation>
    <scope>NUCLEOTIDE SEQUENCE</scope>
    <source>
        <strain evidence="2">SING2019-196</strain>
    </source>
</reference>
<name>A0AAD3XHM3_NEPGR</name>
<dbReference type="EMBL" id="BSYO01000005">
    <property type="protein sequence ID" value="GMH04800.1"/>
    <property type="molecule type" value="Genomic_DNA"/>
</dbReference>
<organism evidence="2 3">
    <name type="scientific">Nepenthes gracilis</name>
    <name type="common">Slender pitcher plant</name>
    <dbReference type="NCBI Taxonomy" id="150966"/>
    <lineage>
        <taxon>Eukaryota</taxon>
        <taxon>Viridiplantae</taxon>
        <taxon>Streptophyta</taxon>
        <taxon>Embryophyta</taxon>
        <taxon>Tracheophyta</taxon>
        <taxon>Spermatophyta</taxon>
        <taxon>Magnoliopsida</taxon>
        <taxon>eudicotyledons</taxon>
        <taxon>Gunneridae</taxon>
        <taxon>Pentapetalae</taxon>
        <taxon>Caryophyllales</taxon>
        <taxon>Nepenthaceae</taxon>
        <taxon>Nepenthes</taxon>
    </lineage>
</organism>
<dbReference type="AlphaFoldDB" id="A0AAD3XHM3"/>
<keyword evidence="3" id="KW-1185">Reference proteome</keyword>
<sequence length="610" mass="64693">MLPASNPGKTEHQLKGREAYLGAKPAEVNMEPPQQAVVSPSSLCHVIFFNGDFQDSVGGYQLTNSLMPSSFSPADRVGQEVVTRSVLTTVIVAHFPFLPKIEDLSHSANSESQRQGVTSKESPEPLVSLHLSDSKAASFVKDPLHIEASISLVVLVKFWRLSHLNDCGSKPMENKEQRFLDLHLPWCTPAGCKSSPDGSYSGSEAAAGIQGCRIFSGSPGGLNFGCEAAISWHDGSCLVMALALSYCVGATAQVCYCGPGWSILQMLLICVAPKGGGFSMWKATCALSGGRSIAPKGRRSSAFGASSALALDVLSASPLPPSFQSSFVNDNVQIDLLESVEDADVSQGSPSGLANGLDTQEPVSPQGISGCSRFPGKFRNPDFDGPSGVSNITLSLPESLSPGSERRSFEGLLAHWQSDCLKELLAMPPQSIDGAVSIIAFASNHSHEPASGPPAVSCTSVVEKRSIGVAGGLGCLPVVAITWCCPQVAWTTVNAQVWTAVGNCTMRVRLCFVESDDADFNGVAHGFSVSYFSDHYASTAGVLHDSSIFSLSLIELESVLWLNLGISWCVLWGMRFFGLDFVMLCDLVMQRIREASAIAIASEVFLGLLS</sequence>